<proteinExistence type="inferred from homology"/>
<dbReference type="PANTHER" id="PTHR46268">
    <property type="entry name" value="STRESS RESPONSE PROTEIN NHAX"/>
    <property type="match status" value="1"/>
</dbReference>
<evidence type="ECO:0000313" key="3">
    <source>
        <dbReference type="EMBL" id="MBB3925719.1"/>
    </source>
</evidence>
<dbReference type="PRINTS" id="PR01438">
    <property type="entry name" value="UNVRSLSTRESS"/>
</dbReference>
<name>A0A7W6BPZ1_9SPHN</name>
<feature type="domain" description="UspA" evidence="2">
    <location>
        <begin position="155"/>
        <end position="276"/>
    </location>
</feature>
<accession>A0A7W6BPZ1</accession>
<sequence length="278" mass="29968">MSVRDILLQANSYPRPTPDWAIERAAGLATAFGARLSLALCQVHIPPASNWLADRLLDAGSLIAAENRKSDANVQALLSAFAEKVPADCRGESFRVHCSAMVTHWQLAIRARSRDLTVVPVYGHPDSVSVAEGLVFESGRPVLLLPEKAGKDRAFDRVAIAWDGSGVAARALADALPFCRRAASVALVQVMGEKDLSEAAPLADMVRNLRLHDIEAEPVEIELQGRDAAATLQGFCERDGRDLLVMGAFGHSRMREFVLGGVTRSVLHAPTLPVLISH</sequence>
<dbReference type="Proteomes" id="UP000571950">
    <property type="component" value="Unassembled WGS sequence"/>
</dbReference>
<dbReference type="RefSeq" id="WP_188071279.1">
    <property type="nucleotide sequence ID" value="NZ_BSPS01000025.1"/>
</dbReference>
<reference evidence="3 4" key="1">
    <citation type="submission" date="2020-08" db="EMBL/GenBank/DDBJ databases">
        <title>Genomic Encyclopedia of Type Strains, Phase IV (KMG-IV): sequencing the most valuable type-strain genomes for metagenomic binning, comparative biology and taxonomic classification.</title>
        <authorList>
            <person name="Goeker M."/>
        </authorList>
    </citation>
    <scope>NUCLEOTIDE SEQUENCE [LARGE SCALE GENOMIC DNA]</scope>
    <source>
        <strain evidence="3 4">DSM 26189</strain>
    </source>
</reference>
<evidence type="ECO:0000313" key="4">
    <source>
        <dbReference type="Proteomes" id="UP000571950"/>
    </source>
</evidence>
<comment type="similarity">
    <text evidence="1">Belongs to the universal stress protein A family.</text>
</comment>
<dbReference type="PANTHER" id="PTHR46268:SF15">
    <property type="entry name" value="UNIVERSAL STRESS PROTEIN HP_0031"/>
    <property type="match status" value="1"/>
</dbReference>
<comment type="caution">
    <text evidence="3">The sequence shown here is derived from an EMBL/GenBank/DDBJ whole genome shotgun (WGS) entry which is preliminary data.</text>
</comment>
<evidence type="ECO:0000256" key="1">
    <source>
        <dbReference type="ARBA" id="ARBA00008791"/>
    </source>
</evidence>
<organism evidence="3 4">
    <name type="scientific">Sphingobium jiangsuense</name>
    <dbReference type="NCBI Taxonomy" id="870476"/>
    <lineage>
        <taxon>Bacteria</taxon>
        <taxon>Pseudomonadati</taxon>
        <taxon>Pseudomonadota</taxon>
        <taxon>Alphaproteobacteria</taxon>
        <taxon>Sphingomonadales</taxon>
        <taxon>Sphingomonadaceae</taxon>
        <taxon>Sphingobium</taxon>
    </lineage>
</organism>
<dbReference type="SUPFAM" id="SSF52402">
    <property type="entry name" value="Adenine nucleotide alpha hydrolases-like"/>
    <property type="match status" value="2"/>
</dbReference>
<evidence type="ECO:0000259" key="2">
    <source>
        <dbReference type="Pfam" id="PF00582"/>
    </source>
</evidence>
<dbReference type="CDD" id="cd00293">
    <property type="entry name" value="USP-like"/>
    <property type="match status" value="1"/>
</dbReference>
<dbReference type="Pfam" id="PF00582">
    <property type="entry name" value="Usp"/>
    <property type="match status" value="1"/>
</dbReference>
<dbReference type="InterPro" id="IPR006016">
    <property type="entry name" value="UspA"/>
</dbReference>
<dbReference type="EMBL" id="JACIDT010000004">
    <property type="protein sequence ID" value="MBB3925719.1"/>
    <property type="molecule type" value="Genomic_DNA"/>
</dbReference>
<protein>
    <submittedName>
        <fullName evidence="3">Nucleotide-binding universal stress UspA family protein</fullName>
    </submittedName>
</protein>
<gene>
    <name evidence="3" type="ORF">GGR43_001434</name>
</gene>
<keyword evidence="4" id="KW-1185">Reference proteome</keyword>
<dbReference type="Gene3D" id="3.40.50.12370">
    <property type="match status" value="1"/>
</dbReference>
<dbReference type="AlphaFoldDB" id="A0A7W6BPZ1"/>
<dbReference type="InterPro" id="IPR006015">
    <property type="entry name" value="Universal_stress_UspA"/>
</dbReference>